<name>A0A9P8Q0A8_WICPI</name>
<evidence type="ECO:0000313" key="2">
    <source>
        <dbReference type="EMBL" id="KAH3681671.1"/>
    </source>
</evidence>
<feature type="compositionally biased region" description="Polar residues" evidence="1">
    <location>
        <begin position="1"/>
        <end position="10"/>
    </location>
</feature>
<evidence type="ECO:0000256" key="1">
    <source>
        <dbReference type="SAM" id="MobiDB-lite"/>
    </source>
</evidence>
<proteinExistence type="predicted"/>
<evidence type="ECO:0000313" key="3">
    <source>
        <dbReference type="Proteomes" id="UP000774326"/>
    </source>
</evidence>
<accession>A0A9P8Q0A8</accession>
<sequence>MSNSENVIKSTHSDQVEEQVDPEETKVSPNVGEMDIDSGQVLITNSVAAVTTSLCGIWITQVTRDFTKISACKLGTSLT</sequence>
<comment type="caution">
    <text evidence="2">The sequence shown here is derived from an EMBL/GenBank/DDBJ whole genome shotgun (WGS) entry which is preliminary data.</text>
</comment>
<reference evidence="2" key="2">
    <citation type="submission" date="2021-01" db="EMBL/GenBank/DDBJ databases">
        <authorList>
            <person name="Schikora-Tamarit M.A."/>
        </authorList>
    </citation>
    <scope>NUCLEOTIDE SEQUENCE</scope>
    <source>
        <strain evidence="2">CBS2887</strain>
    </source>
</reference>
<reference evidence="2" key="1">
    <citation type="journal article" date="2021" name="Open Biol.">
        <title>Shared evolutionary footprints suggest mitochondrial oxidative damage underlies multiple complex I losses in fungi.</title>
        <authorList>
            <person name="Schikora-Tamarit M.A."/>
            <person name="Marcet-Houben M."/>
            <person name="Nosek J."/>
            <person name="Gabaldon T."/>
        </authorList>
    </citation>
    <scope>NUCLEOTIDE SEQUENCE</scope>
    <source>
        <strain evidence="2">CBS2887</strain>
    </source>
</reference>
<keyword evidence="3" id="KW-1185">Reference proteome</keyword>
<gene>
    <name evidence="2" type="ORF">WICPIJ_007359</name>
</gene>
<dbReference type="Proteomes" id="UP000774326">
    <property type="component" value="Unassembled WGS sequence"/>
</dbReference>
<organism evidence="2 3">
    <name type="scientific">Wickerhamomyces pijperi</name>
    <name type="common">Yeast</name>
    <name type="synonym">Pichia pijperi</name>
    <dbReference type="NCBI Taxonomy" id="599730"/>
    <lineage>
        <taxon>Eukaryota</taxon>
        <taxon>Fungi</taxon>
        <taxon>Dikarya</taxon>
        <taxon>Ascomycota</taxon>
        <taxon>Saccharomycotina</taxon>
        <taxon>Saccharomycetes</taxon>
        <taxon>Phaffomycetales</taxon>
        <taxon>Wickerhamomycetaceae</taxon>
        <taxon>Wickerhamomyces</taxon>
    </lineage>
</organism>
<dbReference type="AlphaFoldDB" id="A0A9P8Q0A8"/>
<dbReference type="EMBL" id="JAEUBG010004331">
    <property type="protein sequence ID" value="KAH3681671.1"/>
    <property type="molecule type" value="Genomic_DNA"/>
</dbReference>
<protein>
    <submittedName>
        <fullName evidence="2">Uncharacterized protein</fullName>
    </submittedName>
</protein>
<feature type="region of interest" description="Disordered" evidence="1">
    <location>
        <begin position="1"/>
        <end position="33"/>
    </location>
</feature>